<dbReference type="SMART" id="SM00415">
    <property type="entry name" value="HSF"/>
    <property type="match status" value="1"/>
</dbReference>
<keyword evidence="12" id="KW-1185">Reference proteome</keyword>
<reference evidence="11" key="1">
    <citation type="submission" date="2020-12" db="EMBL/GenBank/DDBJ databases">
        <authorList>
            <person name="Iha C."/>
        </authorList>
    </citation>
    <scope>NUCLEOTIDE SEQUENCE</scope>
</reference>
<dbReference type="PRINTS" id="PR00056">
    <property type="entry name" value="HSFDOMAIN"/>
</dbReference>
<accession>A0A8S1JAH4</accession>
<evidence type="ECO:0000256" key="3">
    <source>
        <dbReference type="ARBA" id="ARBA00023015"/>
    </source>
</evidence>
<dbReference type="OrthoDB" id="60033at2759"/>
<keyword evidence="6" id="KW-0804">Transcription</keyword>
<keyword evidence="4" id="KW-0346">Stress response</keyword>
<feature type="region of interest" description="Disordered" evidence="9">
    <location>
        <begin position="287"/>
        <end position="329"/>
    </location>
</feature>
<dbReference type="GO" id="GO:0003700">
    <property type="term" value="F:DNA-binding transcription factor activity"/>
    <property type="evidence" value="ECO:0007669"/>
    <property type="project" value="InterPro"/>
</dbReference>
<dbReference type="PROSITE" id="PS00434">
    <property type="entry name" value="HSF_DOMAIN"/>
    <property type="match status" value="1"/>
</dbReference>
<evidence type="ECO:0000256" key="2">
    <source>
        <dbReference type="ARBA" id="ARBA00022553"/>
    </source>
</evidence>
<evidence type="ECO:0000256" key="7">
    <source>
        <dbReference type="ARBA" id="ARBA00023242"/>
    </source>
</evidence>
<evidence type="ECO:0000256" key="1">
    <source>
        <dbReference type="ARBA" id="ARBA00004123"/>
    </source>
</evidence>
<dbReference type="GO" id="GO:0043565">
    <property type="term" value="F:sequence-specific DNA binding"/>
    <property type="evidence" value="ECO:0007669"/>
    <property type="project" value="InterPro"/>
</dbReference>
<keyword evidence="5" id="KW-0238">DNA-binding</keyword>
<feature type="compositionally biased region" description="Polar residues" evidence="9">
    <location>
        <begin position="287"/>
        <end position="298"/>
    </location>
</feature>
<feature type="region of interest" description="Disordered" evidence="9">
    <location>
        <begin position="1"/>
        <end position="22"/>
    </location>
</feature>
<comment type="subcellular location">
    <subcellularLocation>
        <location evidence="1">Nucleus</location>
    </subcellularLocation>
</comment>
<name>A0A8S1JAH4_9CHLO</name>
<feature type="region of interest" description="Disordered" evidence="9">
    <location>
        <begin position="212"/>
        <end position="254"/>
    </location>
</feature>
<organism evidence="11 12">
    <name type="scientific">Ostreobium quekettii</name>
    <dbReference type="NCBI Taxonomy" id="121088"/>
    <lineage>
        <taxon>Eukaryota</taxon>
        <taxon>Viridiplantae</taxon>
        <taxon>Chlorophyta</taxon>
        <taxon>core chlorophytes</taxon>
        <taxon>Ulvophyceae</taxon>
        <taxon>TCBD clade</taxon>
        <taxon>Bryopsidales</taxon>
        <taxon>Ostreobineae</taxon>
        <taxon>Ostreobiaceae</taxon>
        <taxon>Ostreobium</taxon>
    </lineage>
</organism>
<keyword evidence="7" id="KW-0539">Nucleus</keyword>
<dbReference type="GO" id="GO:0005634">
    <property type="term" value="C:nucleus"/>
    <property type="evidence" value="ECO:0007669"/>
    <property type="project" value="UniProtKB-SubCell"/>
</dbReference>
<evidence type="ECO:0000259" key="10">
    <source>
        <dbReference type="PROSITE" id="PS00434"/>
    </source>
</evidence>
<evidence type="ECO:0000313" key="11">
    <source>
        <dbReference type="EMBL" id="CAD7703205.1"/>
    </source>
</evidence>
<keyword evidence="2" id="KW-0597">Phosphoprotein</keyword>
<dbReference type="FunFam" id="1.10.10.10:FF:000057">
    <property type="entry name" value="Heat shock transcription factor 1"/>
    <property type="match status" value="1"/>
</dbReference>
<protein>
    <recommendedName>
        <fullName evidence="10">HSF-type DNA-binding domain-containing protein</fullName>
    </recommendedName>
</protein>
<dbReference type="AlphaFoldDB" id="A0A8S1JAH4"/>
<keyword evidence="3" id="KW-0805">Transcription regulation</keyword>
<dbReference type="SUPFAM" id="SSF46785">
    <property type="entry name" value="Winged helix' DNA-binding domain"/>
    <property type="match status" value="1"/>
</dbReference>
<evidence type="ECO:0000256" key="8">
    <source>
        <dbReference type="RuleBase" id="RU004020"/>
    </source>
</evidence>
<feature type="region of interest" description="Disordered" evidence="9">
    <location>
        <begin position="344"/>
        <end position="363"/>
    </location>
</feature>
<sequence length="536" mass="57797">MVSSRRGQGQEPSGSSAQPPPFLTKTYELVEDVATNDIVSWSALGSSFVVWKPAEFARDLLPLHFKHNNFSSFVRQLNTYGFRKVDPDRWEFANENFLQGQPELLKSIHRRKTAAAQPNIDGSQSALVHSSPAIEIGQFGGLKDEVEALKRDKNVLMLELVRLRQQQQWTDNELRGLAQRVNVAENRQVEMLHLFSRFLQNPGLLSQMLQAANKRGNRVGSSKAPGRRKRRNRDSDVTMDGVENDNEMESGTEENQLIQYKPPNIPGQEYTDALLSLLDTLTHGTALQSQSQSHNHNPGHTEFGPSIPVGAPGQGDAFASLGDLSSPSAGTELERAGLELGIPVEPSLGTSIQPGSLERNPSGPPMYQGLSGLSPSSLANAPALPFPSLSATQPSIVFPPLDSTMDGTASGAVRAATETESTLATGLASAEGGAVFKAEDPQATKSPADGYSMVTPFSMASSGPMSPVFAAPSGNDVSMDFPDSLPSLKSSDLMMLESDALHNAFQRDDSLWKEFLATPEETCGLGSLKLEDQPET</sequence>
<dbReference type="InterPro" id="IPR036388">
    <property type="entry name" value="WH-like_DNA-bd_sf"/>
</dbReference>
<feature type="compositionally biased region" description="Acidic residues" evidence="9">
    <location>
        <begin position="242"/>
        <end position="252"/>
    </location>
</feature>
<gene>
    <name evidence="11" type="ORF">OSTQU699_LOCUS8562</name>
</gene>
<dbReference type="InterPro" id="IPR036390">
    <property type="entry name" value="WH_DNA-bd_sf"/>
</dbReference>
<dbReference type="Proteomes" id="UP000708148">
    <property type="component" value="Unassembled WGS sequence"/>
</dbReference>
<evidence type="ECO:0000313" key="12">
    <source>
        <dbReference type="Proteomes" id="UP000708148"/>
    </source>
</evidence>
<dbReference type="Pfam" id="PF00447">
    <property type="entry name" value="HSF_DNA-bind"/>
    <property type="match status" value="1"/>
</dbReference>
<evidence type="ECO:0000256" key="4">
    <source>
        <dbReference type="ARBA" id="ARBA00023016"/>
    </source>
</evidence>
<evidence type="ECO:0000256" key="6">
    <source>
        <dbReference type="ARBA" id="ARBA00023163"/>
    </source>
</evidence>
<evidence type="ECO:0000256" key="9">
    <source>
        <dbReference type="SAM" id="MobiDB-lite"/>
    </source>
</evidence>
<dbReference type="Gene3D" id="1.10.10.10">
    <property type="entry name" value="Winged helix-like DNA-binding domain superfamily/Winged helix DNA-binding domain"/>
    <property type="match status" value="1"/>
</dbReference>
<dbReference type="PANTHER" id="PTHR10015">
    <property type="entry name" value="HEAT SHOCK TRANSCRIPTION FACTOR"/>
    <property type="match status" value="1"/>
</dbReference>
<dbReference type="InterPro" id="IPR000232">
    <property type="entry name" value="HSF_DNA-bd"/>
</dbReference>
<feature type="domain" description="HSF-type DNA-binding" evidence="10">
    <location>
        <begin position="61"/>
        <end position="85"/>
    </location>
</feature>
<feature type="compositionally biased region" description="Polar residues" evidence="9">
    <location>
        <begin position="1"/>
        <end position="17"/>
    </location>
</feature>
<dbReference type="PANTHER" id="PTHR10015:SF427">
    <property type="entry name" value="HEAT SHOCK FACTOR PROTEIN"/>
    <property type="match status" value="1"/>
</dbReference>
<comment type="caution">
    <text evidence="11">The sequence shown here is derived from an EMBL/GenBank/DDBJ whole genome shotgun (WGS) entry which is preliminary data.</text>
</comment>
<proteinExistence type="inferred from homology"/>
<comment type="similarity">
    <text evidence="8">Belongs to the HSF family.</text>
</comment>
<evidence type="ECO:0000256" key="5">
    <source>
        <dbReference type="ARBA" id="ARBA00023125"/>
    </source>
</evidence>
<dbReference type="EMBL" id="CAJHUC010002115">
    <property type="protein sequence ID" value="CAD7703205.1"/>
    <property type="molecule type" value="Genomic_DNA"/>
</dbReference>